<reference evidence="1" key="1">
    <citation type="journal article" date="2020" name="Stud. Mycol.">
        <title>101 Dothideomycetes genomes: a test case for predicting lifestyles and emergence of pathogens.</title>
        <authorList>
            <person name="Haridas S."/>
            <person name="Albert R."/>
            <person name="Binder M."/>
            <person name="Bloem J."/>
            <person name="Labutti K."/>
            <person name="Salamov A."/>
            <person name="Andreopoulos B."/>
            <person name="Baker S."/>
            <person name="Barry K."/>
            <person name="Bills G."/>
            <person name="Bluhm B."/>
            <person name="Cannon C."/>
            <person name="Castanera R."/>
            <person name="Culley D."/>
            <person name="Daum C."/>
            <person name="Ezra D."/>
            <person name="Gonzalez J."/>
            <person name="Henrissat B."/>
            <person name="Kuo A."/>
            <person name="Liang C."/>
            <person name="Lipzen A."/>
            <person name="Lutzoni F."/>
            <person name="Magnuson J."/>
            <person name="Mondo S."/>
            <person name="Nolan M."/>
            <person name="Ohm R."/>
            <person name="Pangilinan J."/>
            <person name="Park H.-J."/>
            <person name="Ramirez L."/>
            <person name="Alfaro M."/>
            <person name="Sun H."/>
            <person name="Tritt A."/>
            <person name="Yoshinaga Y."/>
            <person name="Zwiers L.-H."/>
            <person name="Turgeon B."/>
            <person name="Goodwin S."/>
            <person name="Spatafora J."/>
            <person name="Crous P."/>
            <person name="Grigoriev I."/>
        </authorList>
    </citation>
    <scope>NUCLEOTIDE SEQUENCE</scope>
    <source>
        <strain evidence="1">CBS 379.55</strain>
    </source>
</reference>
<proteinExistence type="predicted"/>
<organism evidence="1 2">
    <name type="scientific">Westerdykella ornata</name>
    <dbReference type="NCBI Taxonomy" id="318751"/>
    <lineage>
        <taxon>Eukaryota</taxon>
        <taxon>Fungi</taxon>
        <taxon>Dikarya</taxon>
        <taxon>Ascomycota</taxon>
        <taxon>Pezizomycotina</taxon>
        <taxon>Dothideomycetes</taxon>
        <taxon>Pleosporomycetidae</taxon>
        <taxon>Pleosporales</taxon>
        <taxon>Sporormiaceae</taxon>
        <taxon>Westerdykella</taxon>
    </lineage>
</organism>
<name>A0A6A6JNB7_WESOR</name>
<dbReference type="EMBL" id="ML986490">
    <property type="protein sequence ID" value="KAF2277418.1"/>
    <property type="molecule type" value="Genomic_DNA"/>
</dbReference>
<evidence type="ECO:0000313" key="1">
    <source>
        <dbReference type="EMBL" id="KAF2277418.1"/>
    </source>
</evidence>
<protein>
    <submittedName>
        <fullName evidence="1">Uncharacterized protein</fullName>
    </submittedName>
</protein>
<sequence length="149" mass="16421">MPFTPHAPYTNPSWSLEHCITATLAADRARFDGRSSPPVGAGVQNTAYCMHLCPMATNLHDAQPQMGFCYVLLYMQDYGAGNVALLHHFVASSVQYGVRRSAPGTPPTAGLHYHNRWVAQFFTTILTQGPSMSGIWYIRNPLDGYPCCL</sequence>
<dbReference type="GeneID" id="54547621"/>
<gene>
    <name evidence="1" type="ORF">EI97DRAFT_290969</name>
</gene>
<accession>A0A6A6JNB7</accession>
<evidence type="ECO:0000313" key="2">
    <source>
        <dbReference type="Proteomes" id="UP000800097"/>
    </source>
</evidence>
<keyword evidence="2" id="KW-1185">Reference proteome</keyword>
<dbReference type="RefSeq" id="XP_033654957.1">
    <property type="nucleotide sequence ID" value="XM_033794446.1"/>
</dbReference>
<dbReference type="Proteomes" id="UP000800097">
    <property type="component" value="Unassembled WGS sequence"/>
</dbReference>
<dbReference type="AlphaFoldDB" id="A0A6A6JNB7"/>